<dbReference type="PANTHER" id="PTHR22930:SF269">
    <property type="entry name" value="NUCLEASE HARBI1-LIKE PROTEIN"/>
    <property type="match status" value="1"/>
</dbReference>
<evidence type="ECO:0000313" key="2">
    <source>
        <dbReference type="EMBL" id="CAK1588721.1"/>
    </source>
</evidence>
<dbReference type="EMBL" id="CAVLGL010000082">
    <property type="protein sequence ID" value="CAK1588721.1"/>
    <property type="molecule type" value="Genomic_DNA"/>
</dbReference>
<evidence type="ECO:0000313" key="3">
    <source>
        <dbReference type="Proteomes" id="UP001314205"/>
    </source>
</evidence>
<dbReference type="AlphaFoldDB" id="A0AAV1L408"/>
<feature type="domain" description="DUF8040" evidence="1">
    <location>
        <begin position="36"/>
        <end position="129"/>
    </location>
</feature>
<dbReference type="InterPro" id="IPR045249">
    <property type="entry name" value="HARBI1-like"/>
</dbReference>
<sequence>MSSLSESEEELILLWSTTLKRRRTWVHHINKKRKKLGENILCKELQSHEDRFYSYFRMTPDSFEELHNLIKPCITKQDTRFRDAISSKERLGLTLRFLGTGGTYKTLSFSYRMGNSTVSKIVTEVCKELWNTLRPLILPIPTEENWLNMAEEFFQKWGFPHCLGSIDGKHITIKCFIVIKVNIQLF</sequence>
<dbReference type="Pfam" id="PF26138">
    <property type="entry name" value="DUF8040"/>
    <property type="match status" value="1"/>
</dbReference>
<gene>
    <name evidence="2" type="ORF">PARMNEM_LOCUS9321</name>
</gene>
<keyword evidence="3" id="KW-1185">Reference proteome</keyword>
<proteinExistence type="predicted"/>
<dbReference type="InterPro" id="IPR058353">
    <property type="entry name" value="DUF8040"/>
</dbReference>
<organism evidence="2 3">
    <name type="scientific">Parnassius mnemosyne</name>
    <name type="common">clouded apollo</name>
    <dbReference type="NCBI Taxonomy" id="213953"/>
    <lineage>
        <taxon>Eukaryota</taxon>
        <taxon>Metazoa</taxon>
        <taxon>Ecdysozoa</taxon>
        <taxon>Arthropoda</taxon>
        <taxon>Hexapoda</taxon>
        <taxon>Insecta</taxon>
        <taxon>Pterygota</taxon>
        <taxon>Neoptera</taxon>
        <taxon>Endopterygota</taxon>
        <taxon>Lepidoptera</taxon>
        <taxon>Glossata</taxon>
        <taxon>Ditrysia</taxon>
        <taxon>Papilionoidea</taxon>
        <taxon>Papilionidae</taxon>
        <taxon>Parnassiinae</taxon>
        <taxon>Parnassini</taxon>
        <taxon>Parnassius</taxon>
        <taxon>Driopa</taxon>
    </lineage>
</organism>
<reference evidence="2 3" key="1">
    <citation type="submission" date="2023-11" db="EMBL/GenBank/DDBJ databases">
        <authorList>
            <person name="Hedman E."/>
            <person name="Englund M."/>
            <person name="Stromberg M."/>
            <person name="Nyberg Akerstrom W."/>
            <person name="Nylinder S."/>
            <person name="Jareborg N."/>
            <person name="Kallberg Y."/>
            <person name="Kronander E."/>
        </authorList>
    </citation>
    <scope>NUCLEOTIDE SEQUENCE [LARGE SCALE GENOMIC DNA]</scope>
</reference>
<dbReference type="Proteomes" id="UP001314205">
    <property type="component" value="Unassembled WGS sequence"/>
</dbReference>
<comment type="caution">
    <text evidence="2">The sequence shown here is derived from an EMBL/GenBank/DDBJ whole genome shotgun (WGS) entry which is preliminary data.</text>
</comment>
<accession>A0AAV1L408</accession>
<evidence type="ECO:0000259" key="1">
    <source>
        <dbReference type="Pfam" id="PF26138"/>
    </source>
</evidence>
<dbReference type="PANTHER" id="PTHR22930">
    <property type="match status" value="1"/>
</dbReference>
<protein>
    <recommendedName>
        <fullName evidence="1">DUF8040 domain-containing protein</fullName>
    </recommendedName>
</protein>
<name>A0AAV1L408_9NEOP</name>